<keyword evidence="4 9" id="KW-0997">Cell inner membrane</keyword>
<dbReference type="GO" id="GO:0022857">
    <property type="term" value="F:transmembrane transporter activity"/>
    <property type="evidence" value="ECO:0007669"/>
    <property type="project" value="UniProtKB-UniRule"/>
</dbReference>
<dbReference type="PANTHER" id="PTHR35011:SF4">
    <property type="entry name" value="SLL1102 PROTEIN"/>
    <property type="match status" value="1"/>
</dbReference>
<comment type="function">
    <text evidence="9">Part of the tripartite ATP-independent periplasmic (TRAP) transport system.</text>
</comment>
<dbReference type="InterPro" id="IPR055348">
    <property type="entry name" value="DctQ"/>
</dbReference>
<organism evidence="11 12">
    <name type="scientific">Catenovulum maritimum</name>
    <dbReference type="NCBI Taxonomy" id="1513271"/>
    <lineage>
        <taxon>Bacteria</taxon>
        <taxon>Pseudomonadati</taxon>
        <taxon>Pseudomonadota</taxon>
        <taxon>Gammaproteobacteria</taxon>
        <taxon>Alteromonadales</taxon>
        <taxon>Alteromonadaceae</taxon>
        <taxon>Catenovulum</taxon>
    </lineage>
</organism>
<evidence type="ECO:0000256" key="7">
    <source>
        <dbReference type="ARBA" id="ARBA00023136"/>
    </source>
</evidence>
<protein>
    <recommendedName>
        <fullName evidence="9">TRAP transporter small permease protein</fullName>
    </recommendedName>
</protein>
<dbReference type="STRING" id="1513271.XM47_18300"/>
<evidence type="ECO:0000256" key="2">
    <source>
        <dbReference type="ARBA" id="ARBA00022448"/>
    </source>
</evidence>
<keyword evidence="6 9" id="KW-1133">Transmembrane helix</keyword>
<evidence type="ECO:0000256" key="3">
    <source>
        <dbReference type="ARBA" id="ARBA00022475"/>
    </source>
</evidence>
<comment type="subunit">
    <text evidence="9">The complex comprises the extracytoplasmic solute receptor protein and the two transmembrane proteins.</text>
</comment>
<reference evidence="11 12" key="1">
    <citation type="submission" date="2015-04" db="EMBL/GenBank/DDBJ databases">
        <title>Draft Genome Sequence of the Novel Agar-Digesting Marine Bacterium Q1.</title>
        <authorList>
            <person name="Li Y."/>
            <person name="Li D."/>
            <person name="Chen G."/>
            <person name="Du Z."/>
        </authorList>
    </citation>
    <scope>NUCLEOTIDE SEQUENCE [LARGE SCALE GENOMIC DNA]</scope>
    <source>
        <strain evidence="11 12">Q1</strain>
    </source>
</reference>
<evidence type="ECO:0000313" key="11">
    <source>
        <dbReference type="EMBL" id="KMT63706.1"/>
    </source>
</evidence>
<evidence type="ECO:0000256" key="5">
    <source>
        <dbReference type="ARBA" id="ARBA00022692"/>
    </source>
</evidence>
<dbReference type="AlphaFoldDB" id="A0A0J8JH38"/>
<feature type="transmembrane region" description="Helical" evidence="9">
    <location>
        <begin position="52"/>
        <end position="69"/>
    </location>
</feature>
<evidence type="ECO:0000259" key="10">
    <source>
        <dbReference type="Pfam" id="PF04290"/>
    </source>
</evidence>
<comment type="subcellular location">
    <subcellularLocation>
        <location evidence="1 9">Cell inner membrane</location>
        <topology evidence="1 9">Multi-pass membrane protein</topology>
    </subcellularLocation>
</comment>
<dbReference type="Proteomes" id="UP000037600">
    <property type="component" value="Unassembled WGS sequence"/>
</dbReference>
<keyword evidence="5 9" id="KW-0812">Transmembrane</keyword>
<comment type="similarity">
    <text evidence="8 9">Belongs to the TRAP transporter small permease family.</text>
</comment>
<sequence>MDLNFITRAIDGFSETLGRIVAWFSVLVVLLTASIVIMRYGFNLGSIALQETVLYLHSAVFLLGAGYTLKHNEHVRVDVLYSHFSAEKKHWVNLLGGLFLLMPLYIFILIVSWGFVLDSWDILESSSDAGGLPLVYILKSLIPLFALSFLFQGVSEMLKALVGILQSRKEEVK</sequence>
<evidence type="ECO:0000256" key="9">
    <source>
        <dbReference type="RuleBase" id="RU369079"/>
    </source>
</evidence>
<feature type="transmembrane region" description="Helical" evidence="9">
    <location>
        <begin position="20"/>
        <end position="40"/>
    </location>
</feature>
<dbReference type="InterPro" id="IPR007387">
    <property type="entry name" value="TRAP_DctQ"/>
</dbReference>
<evidence type="ECO:0000256" key="1">
    <source>
        <dbReference type="ARBA" id="ARBA00004429"/>
    </source>
</evidence>
<name>A0A0J8JH38_9ALTE</name>
<keyword evidence="2 9" id="KW-0813">Transport</keyword>
<dbReference type="GO" id="GO:0005886">
    <property type="term" value="C:plasma membrane"/>
    <property type="evidence" value="ECO:0007669"/>
    <property type="project" value="UniProtKB-SubCell"/>
</dbReference>
<dbReference type="RefSeq" id="WP_048695857.1">
    <property type="nucleotide sequence ID" value="NZ_KQ130516.1"/>
</dbReference>
<dbReference type="PANTHER" id="PTHR35011">
    <property type="entry name" value="2,3-DIKETO-L-GULONATE TRAP TRANSPORTER SMALL PERMEASE PROTEIN YIAM"/>
    <property type="match status" value="1"/>
</dbReference>
<evidence type="ECO:0000313" key="12">
    <source>
        <dbReference type="Proteomes" id="UP000037600"/>
    </source>
</evidence>
<dbReference type="EMBL" id="LAZL01000046">
    <property type="protein sequence ID" value="KMT63706.1"/>
    <property type="molecule type" value="Genomic_DNA"/>
</dbReference>
<gene>
    <name evidence="11" type="ORF">XM47_18300</name>
</gene>
<feature type="transmembrane region" description="Helical" evidence="9">
    <location>
        <begin position="90"/>
        <end position="113"/>
    </location>
</feature>
<accession>A0A0J8JH38</accession>
<evidence type="ECO:0000256" key="6">
    <source>
        <dbReference type="ARBA" id="ARBA00022989"/>
    </source>
</evidence>
<feature type="domain" description="Tripartite ATP-independent periplasmic transporters DctQ component" evidence="10">
    <location>
        <begin position="29"/>
        <end position="161"/>
    </location>
</feature>
<proteinExistence type="inferred from homology"/>
<dbReference type="Pfam" id="PF04290">
    <property type="entry name" value="DctQ"/>
    <property type="match status" value="1"/>
</dbReference>
<keyword evidence="7 9" id="KW-0472">Membrane</keyword>
<keyword evidence="12" id="KW-1185">Reference proteome</keyword>
<comment type="caution">
    <text evidence="11">The sequence shown here is derived from an EMBL/GenBank/DDBJ whole genome shotgun (WGS) entry which is preliminary data.</text>
</comment>
<evidence type="ECO:0000256" key="4">
    <source>
        <dbReference type="ARBA" id="ARBA00022519"/>
    </source>
</evidence>
<evidence type="ECO:0000256" key="8">
    <source>
        <dbReference type="ARBA" id="ARBA00038436"/>
    </source>
</evidence>
<keyword evidence="3" id="KW-1003">Cell membrane</keyword>
<dbReference type="OrthoDB" id="9795655at2"/>
<dbReference type="PATRIC" id="fig|1513271.3.peg.3754"/>
<feature type="transmembrane region" description="Helical" evidence="9">
    <location>
        <begin position="133"/>
        <end position="151"/>
    </location>
</feature>